<dbReference type="InterPro" id="IPR008322">
    <property type="entry name" value="UPF0261"/>
</dbReference>
<dbReference type="InterPro" id="IPR051353">
    <property type="entry name" value="Tobamovirus_resist_UPF0261"/>
</dbReference>
<evidence type="ECO:0000259" key="2">
    <source>
        <dbReference type="Pfam" id="PF23189"/>
    </source>
</evidence>
<dbReference type="Proteomes" id="UP000307430">
    <property type="component" value="Unassembled WGS sequence"/>
</dbReference>
<comment type="caution">
    <text evidence="3">The sequence shown here is derived from an EMBL/GenBank/DDBJ whole genome shotgun (WGS) entry which is preliminary data.</text>
</comment>
<accession>A0A5R9L8D9</accession>
<keyword evidence="4" id="KW-1185">Reference proteome</keyword>
<dbReference type="EMBL" id="VCHQ01000041">
    <property type="protein sequence ID" value="TLV04888.1"/>
    <property type="molecule type" value="Genomic_DNA"/>
</dbReference>
<reference evidence="3 4" key="1">
    <citation type="submission" date="2019-05" db="EMBL/GenBank/DDBJ databases">
        <title>Genome sequence of Klebsiella sp strain TOUT106.</title>
        <authorList>
            <person name="Rahi P."/>
            <person name="Chaudhari D."/>
        </authorList>
    </citation>
    <scope>NUCLEOTIDE SEQUENCE [LARGE SCALE GENOMIC DNA]</scope>
    <source>
        <strain evidence="3 4">TOUT106</strain>
    </source>
</reference>
<dbReference type="Pfam" id="PF06792">
    <property type="entry name" value="UPF0261"/>
    <property type="match status" value="1"/>
</dbReference>
<dbReference type="InterPro" id="IPR044122">
    <property type="entry name" value="UPF0261_N"/>
</dbReference>
<feature type="domain" description="UPF0261" evidence="2">
    <location>
        <begin position="189"/>
        <end position="406"/>
    </location>
</feature>
<dbReference type="NCBIfam" id="NF002674">
    <property type="entry name" value="PRK02399.1-2"/>
    <property type="match status" value="1"/>
</dbReference>
<dbReference type="CDD" id="cd15488">
    <property type="entry name" value="Tm-1-like"/>
    <property type="match status" value="1"/>
</dbReference>
<dbReference type="InterPro" id="IPR056778">
    <property type="entry name" value="UPF0261_C"/>
</dbReference>
<evidence type="ECO:0000313" key="3">
    <source>
        <dbReference type="EMBL" id="TLV04888.1"/>
    </source>
</evidence>
<dbReference type="PANTHER" id="PTHR31862">
    <property type="entry name" value="UPF0261 DOMAIN PROTEIN (AFU_ORTHOLOGUE AFUA_1G10120)"/>
    <property type="match status" value="1"/>
</dbReference>
<dbReference type="Gene3D" id="3.40.50.12020">
    <property type="entry name" value="Uncharacterised protein family UPF0261, NN domain"/>
    <property type="match status" value="1"/>
</dbReference>
<proteinExistence type="predicted"/>
<dbReference type="AlphaFoldDB" id="A0A5R9L8D9"/>
<protein>
    <submittedName>
        <fullName evidence="3">UPF0261 family protein</fullName>
    </submittedName>
</protein>
<evidence type="ECO:0000259" key="1">
    <source>
        <dbReference type="Pfam" id="PF06792"/>
    </source>
</evidence>
<dbReference type="PIRSF" id="PIRSF033271">
    <property type="entry name" value="UCP033271"/>
    <property type="match status" value="1"/>
</dbReference>
<dbReference type="Gene3D" id="3.40.50.12030">
    <property type="entry name" value="Uncharacterised protein family UPF0261, NC domain"/>
    <property type="match status" value="1"/>
</dbReference>
<evidence type="ECO:0000313" key="4">
    <source>
        <dbReference type="Proteomes" id="UP000307430"/>
    </source>
</evidence>
<dbReference type="RefSeq" id="WP_138363174.1">
    <property type="nucleotide sequence ID" value="NZ_VCHQ01000041.1"/>
</dbReference>
<feature type="domain" description="UPF0261" evidence="1">
    <location>
        <begin position="3"/>
        <end position="174"/>
    </location>
</feature>
<dbReference type="Pfam" id="PF23189">
    <property type="entry name" value="UPF0261_C"/>
    <property type="match status" value="1"/>
</dbReference>
<sequence length="413" mass="44734">MNKTIAILSTLDTKGAEVNYLKDEINRLGGQAILIDIGVIGDSPQGTDFTNTMVASAGGVTLGKLRINPNRTDASAVMVRGATYIVEDLISRQQIHSIICMGGTQGTNNTARVLQTLPYGFPKIIISTLASGDTSSYVGIKDITMMFSVGDILGLNPLLRQILSNAAGAAWGMALCWRPQGIVDQQNSRPMIAMTNLGVLTQGAMRAIAEFDALGYETIVFHAVGAGGQAMEQLVKDGLVSGVFDYGLGDIADAVYGGLRAANEERLRVTSRLGIPQVVTPGGIDHLGIQLTHPDTVPEKYRHHRYSYHNPYILVPRPNKEETCKIVAEIAGRLAEARENTLFLMPLRGVSCYSAQGGELYDQQADEQLLTAIRDLLPKQIRYVEIDANAEDPAFIHEAVTQLHTMIQQGTER</sequence>
<gene>
    <name evidence="3" type="ORF">FE839_23665</name>
</gene>
<organism evidence="3 4">
    <name type="scientific">Klebsiella indica</name>
    <dbReference type="NCBI Taxonomy" id="2582917"/>
    <lineage>
        <taxon>Bacteria</taxon>
        <taxon>Pseudomonadati</taxon>
        <taxon>Pseudomonadota</taxon>
        <taxon>Gammaproteobacteria</taxon>
        <taxon>Enterobacterales</taxon>
        <taxon>Enterobacteriaceae</taxon>
        <taxon>Klebsiella/Raoultella group</taxon>
        <taxon>Klebsiella</taxon>
    </lineage>
</organism>
<name>A0A5R9L8D9_9ENTR</name>
<dbReference type="PANTHER" id="PTHR31862:SF1">
    <property type="entry name" value="UPF0261 DOMAIN PROTEIN (AFU_ORTHOLOGUE AFUA_1G10120)"/>
    <property type="match status" value="1"/>
</dbReference>